<evidence type="ECO:0000313" key="7">
    <source>
        <dbReference type="EMBL" id="KAK1693154.1"/>
    </source>
</evidence>
<dbReference type="GO" id="GO:0046983">
    <property type="term" value="F:protein dimerization activity"/>
    <property type="evidence" value="ECO:0007669"/>
    <property type="project" value="InterPro"/>
</dbReference>
<proteinExistence type="inferred from homology"/>
<dbReference type="Pfam" id="PF00010">
    <property type="entry name" value="HLH"/>
    <property type="match status" value="1"/>
</dbReference>
<evidence type="ECO:0000256" key="3">
    <source>
        <dbReference type="ARBA" id="ARBA00023125"/>
    </source>
</evidence>
<evidence type="ECO:0000256" key="1">
    <source>
        <dbReference type="ARBA" id="ARBA00005510"/>
    </source>
</evidence>
<accession>A0AAD8X431</accession>
<feature type="region of interest" description="Disordered" evidence="5">
    <location>
        <begin position="1"/>
        <end position="46"/>
    </location>
</feature>
<evidence type="ECO:0000313" key="8">
    <source>
        <dbReference type="Proteomes" id="UP001231189"/>
    </source>
</evidence>
<reference evidence="7" key="1">
    <citation type="submission" date="2023-07" db="EMBL/GenBank/DDBJ databases">
        <title>A chromosome-level genome assembly of Lolium multiflorum.</title>
        <authorList>
            <person name="Chen Y."/>
            <person name="Copetti D."/>
            <person name="Kolliker R."/>
            <person name="Studer B."/>
        </authorList>
    </citation>
    <scope>NUCLEOTIDE SEQUENCE</scope>
    <source>
        <strain evidence="7">02402/16</strain>
        <tissue evidence="7">Leaf</tissue>
    </source>
</reference>
<dbReference type="EMBL" id="JAUUTY010000001">
    <property type="protein sequence ID" value="KAK1693154.1"/>
    <property type="molecule type" value="Genomic_DNA"/>
</dbReference>
<dbReference type="SMART" id="SM00353">
    <property type="entry name" value="HLH"/>
    <property type="match status" value="1"/>
</dbReference>
<evidence type="ECO:0000256" key="2">
    <source>
        <dbReference type="ARBA" id="ARBA00023015"/>
    </source>
</evidence>
<dbReference type="InterPro" id="IPR045865">
    <property type="entry name" value="ACT-like_dom_sf"/>
</dbReference>
<keyword evidence="2" id="KW-0805">Transcription regulation</keyword>
<feature type="compositionally biased region" description="Basic and acidic residues" evidence="5">
    <location>
        <begin position="30"/>
        <end position="46"/>
    </location>
</feature>
<gene>
    <name evidence="7" type="ORF">QYE76_009851</name>
</gene>
<dbReference type="GO" id="GO:0003677">
    <property type="term" value="F:DNA binding"/>
    <property type="evidence" value="ECO:0007669"/>
    <property type="project" value="UniProtKB-KW"/>
</dbReference>
<dbReference type="GO" id="GO:0003700">
    <property type="term" value="F:DNA-binding transcription factor activity"/>
    <property type="evidence" value="ECO:0007669"/>
    <property type="project" value="InterPro"/>
</dbReference>
<dbReference type="CDD" id="cd04873">
    <property type="entry name" value="ACT_UUR-ACR-like"/>
    <property type="match status" value="1"/>
</dbReference>
<dbReference type="PANTHER" id="PTHR45844:SF7">
    <property type="entry name" value="OS05G0163900 PROTEIN"/>
    <property type="match status" value="1"/>
</dbReference>
<keyword evidence="8" id="KW-1185">Reference proteome</keyword>
<sequence length="220" mass="23773">MASTASTRQPPPTATPELSSSSGRSATEARSLKVHSEAERRRRERINGHLATLRRMMPDASQMDKATLLSSVVSQVRHLKRKAAETATQPLTPVPPEANEITVRCYTAGSDDRTTCIRATVSCDDRPGLFTGLAGAFRGLGLRTLRAELASLGGRAHHVFVLCNEDGDVGAGPRALERTVWQALAQVAFPETAFGGTSWSKRQRILDAGCSLMYSLRAEI</sequence>
<protein>
    <recommendedName>
        <fullName evidence="6">BHLH domain-containing protein</fullName>
    </recommendedName>
</protein>
<evidence type="ECO:0000256" key="4">
    <source>
        <dbReference type="ARBA" id="ARBA00023163"/>
    </source>
</evidence>
<dbReference type="SUPFAM" id="SSF55021">
    <property type="entry name" value="ACT-like"/>
    <property type="match status" value="1"/>
</dbReference>
<dbReference type="InterPro" id="IPR011598">
    <property type="entry name" value="bHLH_dom"/>
</dbReference>
<dbReference type="InterPro" id="IPR036638">
    <property type="entry name" value="HLH_DNA-bd_sf"/>
</dbReference>
<feature type="domain" description="BHLH" evidence="6">
    <location>
        <begin position="30"/>
        <end position="79"/>
    </location>
</feature>
<keyword evidence="3" id="KW-0238">DNA-binding</keyword>
<dbReference type="PANTHER" id="PTHR45844">
    <property type="entry name" value="TRANSCRIPTION FACTOR BHLH30"/>
    <property type="match status" value="1"/>
</dbReference>
<evidence type="ECO:0000256" key="5">
    <source>
        <dbReference type="SAM" id="MobiDB-lite"/>
    </source>
</evidence>
<comment type="similarity">
    <text evidence="1">Belongs to the bHLH protein family.</text>
</comment>
<dbReference type="Gene3D" id="4.10.280.10">
    <property type="entry name" value="Helix-loop-helix DNA-binding domain"/>
    <property type="match status" value="1"/>
</dbReference>
<dbReference type="Proteomes" id="UP001231189">
    <property type="component" value="Unassembled WGS sequence"/>
</dbReference>
<name>A0AAD8X431_LOLMU</name>
<dbReference type="SUPFAM" id="SSF47459">
    <property type="entry name" value="HLH, helix-loop-helix DNA-binding domain"/>
    <property type="match status" value="1"/>
</dbReference>
<feature type="compositionally biased region" description="Polar residues" evidence="5">
    <location>
        <begin position="16"/>
        <end position="25"/>
    </location>
</feature>
<dbReference type="InterPro" id="IPR045847">
    <property type="entry name" value="AIG1-like"/>
</dbReference>
<comment type="caution">
    <text evidence="7">The sequence shown here is derived from an EMBL/GenBank/DDBJ whole genome shotgun (WGS) entry which is preliminary data.</text>
</comment>
<evidence type="ECO:0000259" key="6">
    <source>
        <dbReference type="PROSITE" id="PS50888"/>
    </source>
</evidence>
<organism evidence="7 8">
    <name type="scientific">Lolium multiflorum</name>
    <name type="common">Italian ryegrass</name>
    <name type="synonym">Lolium perenne subsp. multiflorum</name>
    <dbReference type="NCBI Taxonomy" id="4521"/>
    <lineage>
        <taxon>Eukaryota</taxon>
        <taxon>Viridiplantae</taxon>
        <taxon>Streptophyta</taxon>
        <taxon>Embryophyta</taxon>
        <taxon>Tracheophyta</taxon>
        <taxon>Spermatophyta</taxon>
        <taxon>Magnoliopsida</taxon>
        <taxon>Liliopsida</taxon>
        <taxon>Poales</taxon>
        <taxon>Poaceae</taxon>
        <taxon>BOP clade</taxon>
        <taxon>Pooideae</taxon>
        <taxon>Poodae</taxon>
        <taxon>Poeae</taxon>
        <taxon>Poeae Chloroplast Group 2 (Poeae type)</taxon>
        <taxon>Loliodinae</taxon>
        <taxon>Loliinae</taxon>
        <taxon>Lolium</taxon>
    </lineage>
</organism>
<dbReference type="PROSITE" id="PS50888">
    <property type="entry name" value="BHLH"/>
    <property type="match status" value="1"/>
</dbReference>
<keyword evidence="4" id="KW-0804">Transcription</keyword>
<dbReference type="AlphaFoldDB" id="A0AAD8X431"/>